<dbReference type="Pfam" id="PF13487">
    <property type="entry name" value="HD_5"/>
    <property type="match status" value="1"/>
</dbReference>
<dbReference type="CDD" id="cd00077">
    <property type="entry name" value="HDc"/>
    <property type="match status" value="1"/>
</dbReference>
<name>A0ABW3WUX6_9HYPH</name>
<feature type="domain" description="HD-GYP" evidence="1">
    <location>
        <begin position="200"/>
        <end position="386"/>
    </location>
</feature>
<dbReference type="Gene3D" id="1.10.3210.10">
    <property type="entry name" value="Hypothetical protein af1432"/>
    <property type="match status" value="1"/>
</dbReference>
<dbReference type="InterPro" id="IPR037522">
    <property type="entry name" value="HD_GYP_dom"/>
</dbReference>
<gene>
    <name evidence="2" type="ORF">ACFQ4G_06060</name>
</gene>
<dbReference type="NCBIfam" id="TIGR00277">
    <property type="entry name" value="HDIG"/>
    <property type="match status" value="1"/>
</dbReference>
<dbReference type="Proteomes" id="UP001597176">
    <property type="component" value="Unassembled WGS sequence"/>
</dbReference>
<dbReference type="PANTHER" id="PTHR43155:SF2">
    <property type="entry name" value="CYCLIC DI-GMP PHOSPHODIESTERASE PA4108"/>
    <property type="match status" value="1"/>
</dbReference>
<dbReference type="PANTHER" id="PTHR43155">
    <property type="entry name" value="CYCLIC DI-GMP PHOSPHODIESTERASE PA4108-RELATED"/>
    <property type="match status" value="1"/>
</dbReference>
<dbReference type="EMBL" id="JBHTND010000006">
    <property type="protein sequence ID" value="MFD1301148.1"/>
    <property type="molecule type" value="Genomic_DNA"/>
</dbReference>
<dbReference type="InterPro" id="IPR006675">
    <property type="entry name" value="HDIG_dom"/>
</dbReference>
<proteinExistence type="predicted"/>
<evidence type="ECO:0000313" key="2">
    <source>
        <dbReference type="EMBL" id="MFD1301148.1"/>
    </source>
</evidence>
<dbReference type="EC" id="3.1.4.-" evidence="2"/>
<evidence type="ECO:0000313" key="3">
    <source>
        <dbReference type="Proteomes" id="UP001597176"/>
    </source>
</evidence>
<dbReference type="RefSeq" id="WP_238208500.1">
    <property type="nucleotide sequence ID" value="NZ_JBHTND010000006.1"/>
</dbReference>
<dbReference type="GO" id="GO:0016787">
    <property type="term" value="F:hydrolase activity"/>
    <property type="evidence" value="ECO:0007669"/>
    <property type="project" value="UniProtKB-KW"/>
</dbReference>
<evidence type="ECO:0000259" key="1">
    <source>
        <dbReference type="PROSITE" id="PS51832"/>
    </source>
</evidence>
<dbReference type="SUPFAM" id="SSF109604">
    <property type="entry name" value="HD-domain/PDEase-like"/>
    <property type="match status" value="1"/>
</dbReference>
<protein>
    <submittedName>
        <fullName evidence="2">HD-GYP domain-containing protein</fullName>
        <ecNumber evidence="2">3.1.4.-</ecNumber>
    </submittedName>
</protein>
<organism evidence="2 3">
    <name type="scientific">Methylobacterium marchantiae</name>
    <dbReference type="NCBI Taxonomy" id="600331"/>
    <lineage>
        <taxon>Bacteria</taxon>
        <taxon>Pseudomonadati</taxon>
        <taxon>Pseudomonadota</taxon>
        <taxon>Alphaproteobacteria</taxon>
        <taxon>Hyphomicrobiales</taxon>
        <taxon>Methylobacteriaceae</taxon>
        <taxon>Methylobacterium</taxon>
    </lineage>
</organism>
<keyword evidence="3" id="KW-1185">Reference proteome</keyword>
<dbReference type="PROSITE" id="PS51832">
    <property type="entry name" value="HD_GYP"/>
    <property type="match status" value="1"/>
</dbReference>
<comment type="caution">
    <text evidence="2">The sequence shown here is derived from an EMBL/GenBank/DDBJ whole genome shotgun (WGS) entry which is preliminary data.</text>
</comment>
<keyword evidence="2" id="KW-0378">Hydrolase</keyword>
<reference evidence="3" key="1">
    <citation type="journal article" date="2019" name="Int. J. Syst. Evol. Microbiol.">
        <title>The Global Catalogue of Microorganisms (GCM) 10K type strain sequencing project: providing services to taxonomists for standard genome sequencing and annotation.</title>
        <authorList>
            <consortium name="The Broad Institute Genomics Platform"/>
            <consortium name="The Broad Institute Genome Sequencing Center for Infectious Disease"/>
            <person name="Wu L."/>
            <person name="Ma J."/>
        </authorList>
    </citation>
    <scope>NUCLEOTIDE SEQUENCE [LARGE SCALE GENOMIC DNA]</scope>
    <source>
        <strain evidence="3">CCUG 56108</strain>
    </source>
</reference>
<sequence length="386" mass="41980">MPAAFSEHVNFPKHHQIHTAQDYAMGQVFALSRSTLFLTDDFLRGIKIIKNMNAIDICNVVDVLDPDQSSRRPEMTKIRAIVSDVSFISSSTIGALRKHLDRFQDNRPPFFCLLHDSNARSRAQAQALGAFQTLPASRAAQLLPTALSMVGVAIAHQPDSISIDRKVALANAALIRLFHIAGAGGGVTLQALATAGELVETALSSSNIRGWLDVVWQFDNATHQHCLLVAGLVTAFGRQLGMSRADCQLLTHAALLHDVGKSRIPIAILNKPGKLDTIETAIMHEHPTLGHAMLMGQGFSEDILTVVRSHHEYLDGSGYPDGLTGTDIPDLVRLVTICDIFGALIERRSYKEPMSGVKAYAILESMTGKLDMDLVHAFRPLAELAS</sequence>
<accession>A0ABW3WUX6</accession>
<dbReference type="SMART" id="SM00471">
    <property type="entry name" value="HDc"/>
    <property type="match status" value="1"/>
</dbReference>
<dbReference type="InterPro" id="IPR003607">
    <property type="entry name" value="HD/PDEase_dom"/>
</dbReference>